<dbReference type="Proteomes" id="UP000827092">
    <property type="component" value="Unassembled WGS sequence"/>
</dbReference>
<name>A0AAV6TX59_9ARAC</name>
<accession>A0AAV6TX59</accession>
<proteinExistence type="predicted"/>
<protein>
    <submittedName>
        <fullName evidence="1">Uncharacterized protein</fullName>
    </submittedName>
</protein>
<dbReference type="EMBL" id="JAFNEN010000849">
    <property type="protein sequence ID" value="KAG8176712.1"/>
    <property type="molecule type" value="Genomic_DNA"/>
</dbReference>
<comment type="caution">
    <text evidence="1">The sequence shown here is derived from an EMBL/GenBank/DDBJ whole genome shotgun (WGS) entry which is preliminary data.</text>
</comment>
<organism evidence="1 2">
    <name type="scientific">Oedothorax gibbosus</name>
    <dbReference type="NCBI Taxonomy" id="931172"/>
    <lineage>
        <taxon>Eukaryota</taxon>
        <taxon>Metazoa</taxon>
        <taxon>Ecdysozoa</taxon>
        <taxon>Arthropoda</taxon>
        <taxon>Chelicerata</taxon>
        <taxon>Arachnida</taxon>
        <taxon>Araneae</taxon>
        <taxon>Araneomorphae</taxon>
        <taxon>Entelegynae</taxon>
        <taxon>Araneoidea</taxon>
        <taxon>Linyphiidae</taxon>
        <taxon>Erigoninae</taxon>
        <taxon>Oedothorax</taxon>
    </lineage>
</organism>
<reference evidence="1 2" key="1">
    <citation type="journal article" date="2022" name="Nat. Ecol. Evol.">
        <title>A masculinizing supergene underlies an exaggerated male reproductive morph in a spider.</title>
        <authorList>
            <person name="Hendrickx F."/>
            <person name="De Corte Z."/>
            <person name="Sonet G."/>
            <person name="Van Belleghem S.M."/>
            <person name="Kostlbacher S."/>
            <person name="Vangestel C."/>
        </authorList>
    </citation>
    <scope>NUCLEOTIDE SEQUENCE [LARGE SCALE GENOMIC DNA]</scope>
    <source>
        <strain evidence="1">W744_W776</strain>
    </source>
</reference>
<evidence type="ECO:0000313" key="2">
    <source>
        <dbReference type="Proteomes" id="UP000827092"/>
    </source>
</evidence>
<sequence>MSWPLLFAEKGLHFKLLMGLDISSTFKTSFLRKGVVIKKYFLQNLKVKMKKTIVRHPSGSTEVVLLLLMDHFQEKHDSLFIEVDISIT</sequence>
<dbReference type="AlphaFoldDB" id="A0AAV6TX59"/>
<gene>
    <name evidence="1" type="ORF">JTE90_003344</name>
</gene>
<evidence type="ECO:0000313" key="1">
    <source>
        <dbReference type="EMBL" id="KAG8176712.1"/>
    </source>
</evidence>
<keyword evidence="2" id="KW-1185">Reference proteome</keyword>